<evidence type="ECO:0000313" key="3">
    <source>
        <dbReference type="Proteomes" id="UP001151529"/>
    </source>
</evidence>
<dbReference type="EMBL" id="JAPFFL010000013">
    <property type="protein sequence ID" value="KAJ6683315.1"/>
    <property type="molecule type" value="Genomic_DNA"/>
</dbReference>
<organism evidence="2 3">
    <name type="scientific">Salix viminalis</name>
    <name type="common">Common osier</name>
    <name type="synonym">Basket willow</name>
    <dbReference type="NCBI Taxonomy" id="40686"/>
    <lineage>
        <taxon>Eukaryota</taxon>
        <taxon>Viridiplantae</taxon>
        <taxon>Streptophyta</taxon>
        <taxon>Embryophyta</taxon>
        <taxon>Tracheophyta</taxon>
        <taxon>Spermatophyta</taxon>
        <taxon>Magnoliopsida</taxon>
        <taxon>eudicotyledons</taxon>
        <taxon>Gunneridae</taxon>
        <taxon>Pentapetalae</taxon>
        <taxon>rosids</taxon>
        <taxon>fabids</taxon>
        <taxon>Malpighiales</taxon>
        <taxon>Salicaceae</taxon>
        <taxon>Saliceae</taxon>
        <taxon>Salix</taxon>
    </lineage>
</organism>
<evidence type="ECO:0000256" key="1">
    <source>
        <dbReference type="SAM" id="MobiDB-lite"/>
    </source>
</evidence>
<sequence length="108" mass="12520">MSKVSKLTNDKMEDDESTRNGVKPQYRNLIINTTPQSNMSTAFVEGFSLFHWFYFKMTRAYDSFKSILGISTQFPSVVLVVRFPEREFYPVIPDEMISSAPPGPERWI</sequence>
<name>A0A9Q0SNH6_SALVM</name>
<comment type="caution">
    <text evidence="2">The sequence shown here is derived from an EMBL/GenBank/DDBJ whole genome shotgun (WGS) entry which is preliminary data.</text>
</comment>
<dbReference type="AlphaFoldDB" id="A0A9Q0SNH6"/>
<reference evidence="2" key="1">
    <citation type="submission" date="2022-11" db="EMBL/GenBank/DDBJ databases">
        <authorList>
            <person name="Hyden B.L."/>
            <person name="Feng K."/>
            <person name="Yates T."/>
            <person name="Jawdy S."/>
            <person name="Smart L.B."/>
            <person name="Muchero W."/>
        </authorList>
    </citation>
    <scope>NUCLEOTIDE SEQUENCE</scope>
    <source>
        <tissue evidence="2">Shoot tip</tissue>
    </source>
</reference>
<protein>
    <submittedName>
        <fullName evidence="2">Uncharacterized protein</fullName>
    </submittedName>
</protein>
<gene>
    <name evidence="2" type="ORF">OIU85_007041</name>
</gene>
<proteinExistence type="predicted"/>
<evidence type="ECO:0000313" key="2">
    <source>
        <dbReference type="EMBL" id="KAJ6683315.1"/>
    </source>
</evidence>
<reference evidence="2" key="2">
    <citation type="journal article" date="2023" name="Int. J. Mol. Sci.">
        <title>De Novo Assembly and Annotation of 11 Diverse Shrub Willow (Salix) Genomes Reveals Novel Gene Organization in Sex-Linked Regions.</title>
        <authorList>
            <person name="Hyden B."/>
            <person name="Feng K."/>
            <person name="Yates T.B."/>
            <person name="Jawdy S."/>
            <person name="Cereghino C."/>
            <person name="Smart L.B."/>
            <person name="Muchero W."/>
        </authorList>
    </citation>
    <scope>NUCLEOTIDE SEQUENCE [LARGE SCALE GENOMIC DNA]</scope>
    <source>
        <tissue evidence="2">Shoot tip</tissue>
    </source>
</reference>
<feature type="region of interest" description="Disordered" evidence="1">
    <location>
        <begin position="1"/>
        <end position="23"/>
    </location>
</feature>
<accession>A0A9Q0SNH6</accession>
<dbReference type="Proteomes" id="UP001151529">
    <property type="component" value="Chromosome 17"/>
</dbReference>
<keyword evidence="3" id="KW-1185">Reference proteome</keyword>